<reference evidence="8" key="2">
    <citation type="submission" date="2013-12" db="EMBL/GenBank/DDBJ databases">
        <authorList>
            <person name="Yu Y."/>
            <person name="Lee S."/>
            <person name="de Baynast K."/>
            <person name="Wissotski M."/>
            <person name="Liu L."/>
            <person name="Talag J."/>
            <person name="Goicoechea J."/>
            <person name="Angelova A."/>
            <person name="Jetty R."/>
            <person name="Kudrna D."/>
            <person name="Golser W."/>
            <person name="Rivera L."/>
            <person name="Zhang J."/>
            <person name="Wing R."/>
        </authorList>
    </citation>
    <scope>NUCLEOTIDE SEQUENCE</scope>
</reference>
<dbReference type="CDD" id="cd19907">
    <property type="entry name" value="DSRM_AtDRB-like_rpt1"/>
    <property type="match status" value="1"/>
</dbReference>
<reference evidence="7 8" key="1">
    <citation type="submission" date="2012-08" db="EMBL/GenBank/DDBJ databases">
        <title>Oryza genome evolution.</title>
        <authorList>
            <person name="Wing R.A."/>
        </authorList>
    </citation>
    <scope>NUCLEOTIDE SEQUENCE</scope>
</reference>
<dbReference type="Proteomes" id="UP000032180">
    <property type="component" value="Chromosome 10"/>
</dbReference>
<dbReference type="InterPro" id="IPR014720">
    <property type="entry name" value="dsRBD_dom"/>
</dbReference>
<accession>A0A0D9XKQ7</accession>
<dbReference type="PANTHER" id="PTHR46031">
    <property type="match status" value="1"/>
</dbReference>
<keyword evidence="1" id="KW-0677">Repeat</keyword>
<dbReference type="GO" id="GO:0035196">
    <property type="term" value="P:miRNA processing"/>
    <property type="evidence" value="ECO:0007669"/>
    <property type="project" value="EnsemblPlants"/>
</dbReference>
<sequence length="488" mass="53323">MYKNQLQELAQRSCFNLPAYTCLREGPDHAPRFKAAVNFNGEQFESPGFFTTLRQAEHAAAEVALAALARRGPSYSLAARILDETGVYKNLLQEVAQRVGAPLPSYTTERSGLGHLPVFTCTVELAGITFTVERQEANSSNEPESNDEQEQIRIARALLNYRLKEKMAMANNPHASPFPKKFPMQPERKMAFPQSSHSSYSKILPLFRPKSNSRSRPESPAASDAVSQTPFQPTESPNPRSRFPAAEAAPYVPVGHFRMPCHSLAPPVTVRTSIPVFSAPPLPPPGARTQQLPPLMSHPPPIRMASPVRIRPAPPRFTPPATVQGPKPMMPVQMKDVQHRSPVIPVQVKDAQHQLLKGSLSPVIPVQIKDVQSQPLKESLSPAIPVQIKDVQVQPRNEPLSIGKVAIPSPVISSPVKVEAPAQVKEASQAVAKDVPCSAAVQCTADTSSDFVPKTQLKTADVDNGEAEDHLPVDAEEVEDIIRHLDLK</sequence>
<evidence type="ECO:0000313" key="8">
    <source>
        <dbReference type="Proteomes" id="UP000032180"/>
    </source>
</evidence>
<dbReference type="HOGENOM" id="CLU_038996_1_0_1"/>
<dbReference type="InterPro" id="IPR044450">
    <property type="entry name" value="AtDRB-like_DSRM_1"/>
</dbReference>
<dbReference type="GO" id="GO:0003725">
    <property type="term" value="F:double-stranded RNA binding"/>
    <property type="evidence" value="ECO:0007669"/>
    <property type="project" value="EnsemblPlants"/>
</dbReference>
<dbReference type="AlphaFoldDB" id="A0A0D9XKQ7"/>
<dbReference type="EnsemblPlants" id="LPERR10G09990.2">
    <property type="protein sequence ID" value="LPERR10G09990.2"/>
    <property type="gene ID" value="LPERR10G09990"/>
</dbReference>
<keyword evidence="2 4" id="KW-0694">RNA-binding</keyword>
<evidence type="ECO:0000256" key="4">
    <source>
        <dbReference type="PROSITE-ProRule" id="PRU00266"/>
    </source>
</evidence>
<feature type="domain" description="DRBM" evidence="6">
    <location>
        <begin position="1"/>
        <end position="70"/>
    </location>
</feature>
<dbReference type="SMART" id="SM00358">
    <property type="entry name" value="DSRM"/>
    <property type="match status" value="2"/>
</dbReference>
<feature type="region of interest" description="Disordered" evidence="5">
    <location>
        <begin position="207"/>
        <end position="244"/>
    </location>
</feature>
<proteinExistence type="predicted"/>
<protein>
    <recommendedName>
        <fullName evidence="6">DRBM domain-containing protein</fullName>
    </recommendedName>
</protein>
<dbReference type="FunFam" id="3.30.160.20:FF:000036">
    <property type="entry name" value="Double-stranded RNA-binding protein 2"/>
    <property type="match status" value="1"/>
</dbReference>
<evidence type="ECO:0000313" key="7">
    <source>
        <dbReference type="EnsemblPlants" id="LPERR10G09990.2"/>
    </source>
</evidence>
<dbReference type="PROSITE" id="PS50137">
    <property type="entry name" value="DS_RBD"/>
    <property type="match status" value="1"/>
</dbReference>
<comment type="function">
    <text evidence="3">Binds double-stranded RNA.</text>
</comment>
<dbReference type="GO" id="GO:0005737">
    <property type="term" value="C:cytoplasm"/>
    <property type="evidence" value="ECO:0007669"/>
    <property type="project" value="EnsemblPlants"/>
</dbReference>
<feature type="compositionally biased region" description="Polar residues" evidence="5">
    <location>
        <begin position="225"/>
        <end position="239"/>
    </location>
</feature>
<dbReference type="SUPFAM" id="SSF54768">
    <property type="entry name" value="dsRNA-binding domain-like"/>
    <property type="match status" value="2"/>
</dbReference>
<evidence type="ECO:0000256" key="1">
    <source>
        <dbReference type="ARBA" id="ARBA00022737"/>
    </source>
</evidence>
<evidence type="ECO:0000256" key="2">
    <source>
        <dbReference type="ARBA" id="ARBA00022884"/>
    </source>
</evidence>
<dbReference type="eggNOG" id="ENOG502QTBA">
    <property type="taxonomic scope" value="Eukaryota"/>
</dbReference>
<evidence type="ECO:0000256" key="3">
    <source>
        <dbReference type="ARBA" id="ARBA00037597"/>
    </source>
</evidence>
<evidence type="ECO:0000256" key="5">
    <source>
        <dbReference type="SAM" id="MobiDB-lite"/>
    </source>
</evidence>
<dbReference type="Pfam" id="PF00035">
    <property type="entry name" value="dsrm"/>
    <property type="match status" value="2"/>
</dbReference>
<reference evidence="7" key="3">
    <citation type="submission" date="2015-04" db="UniProtKB">
        <authorList>
            <consortium name="EnsemblPlants"/>
        </authorList>
    </citation>
    <scope>IDENTIFICATION</scope>
</reference>
<keyword evidence="8" id="KW-1185">Reference proteome</keyword>
<dbReference type="Gene3D" id="3.30.160.20">
    <property type="match status" value="2"/>
</dbReference>
<evidence type="ECO:0000259" key="6">
    <source>
        <dbReference type="PROSITE" id="PS50137"/>
    </source>
</evidence>
<dbReference type="STRING" id="77586.A0A0D9XKQ7"/>
<dbReference type="Gramene" id="LPERR10G09990.2">
    <property type="protein sequence ID" value="LPERR10G09990.2"/>
    <property type="gene ID" value="LPERR10G09990"/>
</dbReference>
<dbReference type="PANTHER" id="PTHR46031:SF26">
    <property type="entry name" value="DOUBLE-STRANDED RNA-BINDING PROTEIN 2"/>
    <property type="match status" value="1"/>
</dbReference>
<name>A0A0D9XKQ7_9ORYZ</name>
<organism evidence="7 8">
    <name type="scientific">Leersia perrieri</name>
    <dbReference type="NCBI Taxonomy" id="77586"/>
    <lineage>
        <taxon>Eukaryota</taxon>
        <taxon>Viridiplantae</taxon>
        <taxon>Streptophyta</taxon>
        <taxon>Embryophyta</taxon>
        <taxon>Tracheophyta</taxon>
        <taxon>Spermatophyta</taxon>
        <taxon>Magnoliopsida</taxon>
        <taxon>Liliopsida</taxon>
        <taxon>Poales</taxon>
        <taxon>Poaceae</taxon>
        <taxon>BOP clade</taxon>
        <taxon>Oryzoideae</taxon>
        <taxon>Oryzeae</taxon>
        <taxon>Oryzinae</taxon>
        <taxon>Leersia</taxon>
    </lineage>
</organism>